<accession>A0A6P7L677</accession>
<evidence type="ECO:0000256" key="1">
    <source>
        <dbReference type="ARBA" id="ARBA00004123"/>
    </source>
</evidence>
<dbReference type="PIRSF" id="PIRSF005813">
    <property type="entry name" value="MSH2"/>
    <property type="match status" value="1"/>
</dbReference>
<keyword evidence="13" id="KW-1185">Reference proteome</keyword>
<sequence>MAVQPKQNLSMDSAAEHGFLSFVFSMPEKPDTTFRVFDRNDYYTVHGKDAIFAAKEVFKTNGVIKYLGSGSRRLESVVLSKLNFEAFVKDLLLVRQYRVEVYRNHSKSSKEHDWKLEYKASPGNLTQFEDVLFGSGGTGAEGSAGVVAVRFATGADGQRVVGVGYVDAAQRKMGVCEFPDNEIFSNLESLLVQISPKECLLAQGEANTEGNKLREVVQRGGMLVSERKRAEFSSKDMVQDLNRLLRAKRGETVASNTLPELDKQVAMSCLGAVVRFLELLSDESNYNSFSLTSLDLGQYMRLDNAAVRALNLFQGSPDDTTGAHSLAGLLNKCRTPQGQRLVNQWIKQPLIDKTRIEERLDLVESFVSDSELRQTCQEDLLRRVPDLHRLAKKFHRHNATLQDCYRVFQAVSQIPALITALERYSGSFHVLLEATFLSPLRDLQNDFTKYQEMIETTLDMNQIDHHEFLVKASFDPVLSELREKMDALEKSMQAVLNSAAKELGLDAGKTVKLESNAMLGFYLRVTCKEEKSLRNNKKFTTLDVQKNGVRFTNSKLSSLNEEYTKSREEYEEAQNAIVKEIINIASGYVDPLQALSDVIAQLDAVVSLAVASVSAPVPFVRPRILADGPRRMELLQARHPCMETDADTAFIPNDITFVQGEKNFYIITGPNMGGKSTFIRQVGVIALMAQIGCFVPCEKAELSVIDSVLARVGAGDSQVKGVSTFMSEMLETAAILRSATENSLIIIDELGRGTSTYDGFGLAWAISEHIASKITCFCLFATHFHELTALAAQQPTVRNLHVTALTTHNTLTMLYRVKPGVCDQSFGIHVAELACFPPSVVAMAKEKAEELEEFQEPARGDLEQEEEPEAKRRRTDKQVGEDLIQNFLEKVKSLPAAAMSDEEVKAELRRMKQELAAKKNSYITEILARCVPAQTA</sequence>
<feature type="region of interest" description="Disordered" evidence="11">
    <location>
        <begin position="852"/>
        <end position="878"/>
    </location>
</feature>
<dbReference type="InterPro" id="IPR036187">
    <property type="entry name" value="DNA_mismatch_repair_MutS_sf"/>
</dbReference>
<dbReference type="SUPFAM" id="SSF52540">
    <property type="entry name" value="P-loop containing nucleoside triphosphate hydrolases"/>
    <property type="match status" value="1"/>
</dbReference>
<dbReference type="InParanoid" id="A0A6P7L677"/>
<dbReference type="InterPro" id="IPR007860">
    <property type="entry name" value="DNA_mmatch_repair_MutS_con_dom"/>
</dbReference>
<evidence type="ECO:0000313" key="13">
    <source>
        <dbReference type="Proteomes" id="UP000515150"/>
    </source>
</evidence>
<dbReference type="AlphaFoldDB" id="A0A6P7L677"/>
<dbReference type="GO" id="GO:0006298">
    <property type="term" value="P:mismatch repair"/>
    <property type="evidence" value="ECO:0007669"/>
    <property type="project" value="UniProtKB-UniRule"/>
</dbReference>
<dbReference type="InterPro" id="IPR045076">
    <property type="entry name" value="MutS"/>
</dbReference>
<dbReference type="SMART" id="SM00534">
    <property type="entry name" value="MUTSac"/>
    <property type="match status" value="1"/>
</dbReference>
<keyword evidence="6 9" id="KW-0238">DNA-binding</keyword>
<evidence type="ECO:0000256" key="11">
    <source>
        <dbReference type="SAM" id="MobiDB-lite"/>
    </source>
</evidence>
<dbReference type="Pfam" id="PF05190">
    <property type="entry name" value="MutS_IV"/>
    <property type="match status" value="1"/>
</dbReference>
<dbReference type="Gene3D" id="3.30.420.110">
    <property type="entry name" value="MutS, connector domain"/>
    <property type="match status" value="1"/>
</dbReference>
<dbReference type="OrthoDB" id="295033at2759"/>
<dbReference type="PANTHER" id="PTHR11361:SF35">
    <property type="entry name" value="DNA MISMATCH REPAIR PROTEIN MSH2"/>
    <property type="match status" value="1"/>
</dbReference>
<dbReference type="InterPro" id="IPR007695">
    <property type="entry name" value="DNA_mismatch_repair_MutS-lik_N"/>
</dbReference>
<dbReference type="RefSeq" id="XP_028990007.1">
    <property type="nucleotide sequence ID" value="XM_029134174.3"/>
</dbReference>
<evidence type="ECO:0000256" key="2">
    <source>
        <dbReference type="ARBA" id="ARBA00006271"/>
    </source>
</evidence>
<dbReference type="GO" id="GO:0030983">
    <property type="term" value="F:mismatched DNA binding"/>
    <property type="evidence" value="ECO:0007669"/>
    <property type="project" value="InterPro"/>
</dbReference>
<evidence type="ECO:0000256" key="9">
    <source>
        <dbReference type="PIRNR" id="PIRNR005813"/>
    </source>
</evidence>
<dbReference type="InterPro" id="IPR016151">
    <property type="entry name" value="DNA_mismatch_repair_MutS_N"/>
</dbReference>
<dbReference type="FunFam" id="3.30.420.110:FF:000002">
    <property type="entry name" value="DNA mismatch repair protein"/>
    <property type="match status" value="1"/>
</dbReference>
<dbReference type="PANTHER" id="PTHR11361">
    <property type="entry name" value="DNA MISMATCH REPAIR PROTEIN MUTS FAMILY MEMBER"/>
    <property type="match status" value="1"/>
</dbReference>
<protein>
    <recommendedName>
        <fullName evidence="9">DNA mismatch repair protein</fullName>
    </recommendedName>
</protein>
<evidence type="ECO:0000313" key="14">
    <source>
        <dbReference type="RefSeq" id="XP_028990007.1"/>
    </source>
</evidence>
<dbReference type="GO" id="GO:0032301">
    <property type="term" value="C:MutSalpha complex"/>
    <property type="evidence" value="ECO:0007669"/>
    <property type="project" value="UniProtKB-UniRule"/>
</dbReference>
<dbReference type="KEGG" id="bspl:114845765"/>
<dbReference type="GO" id="GO:0005524">
    <property type="term" value="F:ATP binding"/>
    <property type="evidence" value="ECO:0007669"/>
    <property type="project" value="UniProtKB-KW"/>
</dbReference>
<evidence type="ECO:0000256" key="7">
    <source>
        <dbReference type="ARBA" id="ARBA00023204"/>
    </source>
</evidence>
<dbReference type="Gene3D" id="3.40.50.300">
    <property type="entry name" value="P-loop containing nucleotide triphosphate hydrolases"/>
    <property type="match status" value="1"/>
</dbReference>
<dbReference type="Proteomes" id="UP000515150">
    <property type="component" value="Chromosome 19"/>
</dbReference>
<evidence type="ECO:0000256" key="3">
    <source>
        <dbReference type="ARBA" id="ARBA00022741"/>
    </source>
</evidence>
<dbReference type="GeneID" id="114845765"/>
<dbReference type="FunFam" id="1.10.1420.10:FF:000003">
    <property type="entry name" value="DNA mismatch repair protein"/>
    <property type="match status" value="1"/>
</dbReference>
<dbReference type="Pfam" id="PF05192">
    <property type="entry name" value="MutS_III"/>
    <property type="match status" value="1"/>
</dbReference>
<dbReference type="GO" id="GO:0002204">
    <property type="term" value="P:somatic recombination of immunoglobulin genes involved in immune response"/>
    <property type="evidence" value="ECO:0007669"/>
    <property type="project" value="TreeGrafter"/>
</dbReference>
<organism evidence="13 14">
    <name type="scientific">Betta splendens</name>
    <name type="common">Siamese fighting fish</name>
    <dbReference type="NCBI Taxonomy" id="158456"/>
    <lineage>
        <taxon>Eukaryota</taxon>
        <taxon>Metazoa</taxon>
        <taxon>Chordata</taxon>
        <taxon>Craniata</taxon>
        <taxon>Vertebrata</taxon>
        <taxon>Euteleostomi</taxon>
        <taxon>Actinopterygii</taxon>
        <taxon>Neopterygii</taxon>
        <taxon>Teleostei</taxon>
        <taxon>Neoteleostei</taxon>
        <taxon>Acanthomorphata</taxon>
        <taxon>Anabantaria</taxon>
        <taxon>Anabantiformes</taxon>
        <taxon>Anabantoidei</taxon>
        <taxon>Osphronemidae</taxon>
        <taxon>Betta</taxon>
    </lineage>
</organism>
<dbReference type="GO" id="GO:0140664">
    <property type="term" value="F:ATP-dependent DNA damage sensor activity"/>
    <property type="evidence" value="ECO:0007669"/>
    <property type="project" value="InterPro"/>
</dbReference>
<dbReference type="SUPFAM" id="SSF48334">
    <property type="entry name" value="DNA repair protein MutS, domain III"/>
    <property type="match status" value="1"/>
</dbReference>
<dbReference type="Gene3D" id="3.40.1170.10">
    <property type="entry name" value="DNA repair protein MutS, domain I"/>
    <property type="match status" value="1"/>
</dbReference>
<keyword evidence="5" id="KW-0067">ATP-binding</keyword>
<comment type="function">
    <text evidence="9 10">Component of the post-replicative DNA mismatch repair system (MMR).</text>
</comment>
<dbReference type="InterPro" id="IPR036678">
    <property type="entry name" value="MutS_con_dom_sf"/>
</dbReference>
<name>A0A6P7L677_BETSP</name>
<evidence type="ECO:0000256" key="6">
    <source>
        <dbReference type="ARBA" id="ARBA00023125"/>
    </source>
</evidence>
<dbReference type="InterPro" id="IPR000432">
    <property type="entry name" value="DNA_mismatch_repair_MutS_C"/>
</dbReference>
<dbReference type="FunFam" id="3.40.1170.10:FF:000003">
    <property type="entry name" value="DNA mismatch repair protein"/>
    <property type="match status" value="1"/>
</dbReference>
<reference evidence="14" key="1">
    <citation type="submission" date="2025-08" db="UniProtKB">
        <authorList>
            <consortium name="RefSeq"/>
        </authorList>
    </citation>
    <scope>IDENTIFICATION</scope>
</reference>
<evidence type="ECO:0000256" key="4">
    <source>
        <dbReference type="ARBA" id="ARBA00022763"/>
    </source>
</evidence>
<evidence type="ECO:0000256" key="5">
    <source>
        <dbReference type="ARBA" id="ARBA00022840"/>
    </source>
</evidence>
<evidence type="ECO:0000256" key="10">
    <source>
        <dbReference type="RuleBase" id="RU003756"/>
    </source>
</evidence>
<dbReference type="InterPro" id="IPR011184">
    <property type="entry name" value="DNA_mismatch_repair_Msh2"/>
</dbReference>
<evidence type="ECO:0000256" key="8">
    <source>
        <dbReference type="ARBA" id="ARBA00023242"/>
    </source>
</evidence>
<dbReference type="Pfam" id="PF01624">
    <property type="entry name" value="MutS_I"/>
    <property type="match status" value="1"/>
</dbReference>
<keyword evidence="8 9" id="KW-0539">Nucleus</keyword>
<dbReference type="FunFam" id="3.40.50.300:FF:000523">
    <property type="entry name" value="DNA mismatch repair protein"/>
    <property type="match status" value="1"/>
</dbReference>
<gene>
    <name evidence="14" type="primary">msh2</name>
</gene>
<keyword evidence="4 9" id="KW-0227">DNA damage</keyword>
<dbReference type="PROSITE" id="PS00486">
    <property type="entry name" value="DNA_MISMATCH_REPAIR_2"/>
    <property type="match status" value="1"/>
</dbReference>
<dbReference type="InterPro" id="IPR007696">
    <property type="entry name" value="DNA_mismatch_repair_MutS_core"/>
</dbReference>
<dbReference type="Gene3D" id="1.10.1420.10">
    <property type="match status" value="2"/>
</dbReference>
<dbReference type="Pfam" id="PF05188">
    <property type="entry name" value="MutS_II"/>
    <property type="match status" value="1"/>
</dbReference>
<keyword evidence="3 10" id="KW-0547">Nucleotide-binding</keyword>
<dbReference type="InterPro" id="IPR007861">
    <property type="entry name" value="DNA_mismatch_repair_MutS_clamp"/>
</dbReference>
<dbReference type="CTD" id="4436"/>
<dbReference type="CDD" id="cd03285">
    <property type="entry name" value="ABC_MSH2_euk"/>
    <property type="match status" value="1"/>
</dbReference>
<comment type="similarity">
    <text evidence="2 9 10">Belongs to the DNA mismatch repair MutS family.</text>
</comment>
<dbReference type="GO" id="GO:0006312">
    <property type="term" value="P:mitotic recombination"/>
    <property type="evidence" value="ECO:0007669"/>
    <property type="project" value="TreeGrafter"/>
</dbReference>
<evidence type="ECO:0000259" key="12">
    <source>
        <dbReference type="PROSITE" id="PS00486"/>
    </source>
</evidence>
<dbReference type="Pfam" id="PF00488">
    <property type="entry name" value="MutS_V"/>
    <property type="match status" value="1"/>
</dbReference>
<feature type="domain" description="DNA mismatch repair proteins mutS family" evidence="12">
    <location>
        <begin position="743"/>
        <end position="759"/>
    </location>
</feature>
<proteinExistence type="inferred from homology"/>
<comment type="subcellular location">
    <subcellularLocation>
        <location evidence="1 9">Nucleus</location>
    </subcellularLocation>
</comment>
<dbReference type="InterPro" id="IPR027417">
    <property type="entry name" value="P-loop_NTPase"/>
</dbReference>
<dbReference type="SMART" id="SM00533">
    <property type="entry name" value="MUTSd"/>
    <property type="match status" value="1"/>
</dbReference>
<dbReference type="InterPro" id="IPR032642">
    <property type="entry name" value="Msh2_ATP-bd"/>
</dbReference>
<dbReference type="NCBIfam" id="NF003810">
    <property type="entry name" value="PRK05399.1"/>
    <property type="match status" value="1"/>
</dbReference>
<keyword evidence="7 9" id="KW-0234">DNA repair</keyword>